<accession>A0ABS3W8G7</accession>
<sequence>GVLWIMDDAKFDALLEAIAHRKPDAAQGRDIWQFAMDRWRLSFPMFDWESAADGGRDALGASGLEERLKALRLRLQAWLRRSGYSEEIIQAIVRAVNRLAEQPVAHVKQVEVSQWVNLSKNYFSTSFRAITRMAFSHYLQTISVRAAQELLRSTNHPVYWIAERCGFADQRYFSRLFKEQTGLLPSEYRQRHAAASDT</sequence>
<dbReference type="SUPFAM" id="SSF46689">
    <property type="entry name" value="Homeodomain-like"/>
    <property type="match status" value="1"/>
</dbReference>
<proteinExistence type="predicted"/>
<dbReference type="PROSITE" id="PS01124">
    <property type="entry name" value="HTH_ARAC_FAMILY_2"/>
    <property type="match status" value="1"/>
</dbReference>
<evidence type="ECO:0000256" key="2">
    <source>
        <dbReference type="ARBA" id="ARBA00023125"/>
    </source>
</evidence>
<comment type="caution">
    <text evidence="5">The sequence shown here is derived from an EMBL/GenBank/DDBJ whole genome shotgun (WGS) entry which is preliminary data.</text>
</comment>
<protein>
    <submittedName>
        <fullName evidence="5">Helix-turn-helix domain-containing protein</fullName>
    </submittedName>
</protein>
<evidence type="ECO:0000256" key="3">
    <source>
        <dbReference type="ARBA" id="ARBA00023163"/>
    </source>
</evidence>
<dbReference type="PRINTS" id="PR00032">
    <property type="entry name" value="HTHARAC"/>
</dbReference>
<keyword evidence="2" id="KW-0238">DNA-binding</keyword>
<dbReference type="InterPro" id="IPR020449">
    <property type="entry name" value="Tscrpt_reg_AraC-type_HTH"/>
</dbReference>
<dbReference type="SMART" id="SM00342">
    <property type="entry name" value="HTH_ARAC"/>
    <property type="match status" value="1"/>
</dbReference>
<dbReference type="InterPro" id="IPR018060">
    <property type="entry name" value="HTH_AraC"/>
</dbReference>
<feature type="domain" description="HTH araC/xylS-type" evidence="4">
    <location>
        <begin position="90"/>
        <end position="191"/>
    </location>
</feature>
<organism evidence="5 6">
    <name type="scientific">Paenibacillus artemisiicola</name>
    <dbReference type="NCBI Taxonomy" id="1172618"/>
    <lineage>
        <taxon>Bacteria</taxon>
        <taxon>Bacillati</taxon>
        <taxon>Bacillota</taxon>
        <taxon>Bacilli</taxon>
        <taxon>Bacillales</taxon>
        <taxon>Paenibacillaceae</taxon>
        <taxon>Paenibacillus</taxon>
    </lineage>
</organism>
<dbReference type="PANTHER" id="PTHR43280:SF2">
    <property type="entry name" value="HTH-TYPE TRANSCRIPTIONAL REGULATOR EXSA"/>
    <property type="match status" value="1"/>
</dbReference>
<keyword evidence="6" id="KW-1185">Reference proteome</keyword>
<dbReference type="PANTHER" id="PTHR43280">
    <property type="entry name" value="ARAC-FAMILY TRANSCRIPTIONAL REGULATOR"/>
    <property type="match status" value="1"/>
</dbReference>
<reference evidence="5 6" key="1">
    <citation type="submission" date="2021-03" db="EMBL/GenBank/DDBJ databases">
        <title>Paenibacillus artemisicola MWE-103 whole genome sequence.</title>
        <authorList>
            <person name="Ham Y.J."/>
        </authorList>
    </citation>
    <scope>NUCLEOTIDE SEQUENCE [LARGE SCALE GENOMIC DNA]</scope>
    <source>
        <strain evidence="5 6">MWE-103</strain>
    </source>
</reference>
<dbReference type="Pfam" id="PF12833">
    <property type="entry name" value="HTH_18"/>
    <property type="match status" value="1"/>
</dbReference>
<dbReference type="RefSeq" id="WP_208847504.1">
    <property type="nucleotide sequence ID" value="NZ_JAGGDJ010000004.1"/>
</dbReference>
<keyword evidence="3" id="KW-0804">Transcription</keyword>
<evidence type="ECO:0000313" key="5">
    <source>
        <dbReference type="EMBL" id="MBO7744582.1"/>
    </source>
</evidence>
<evidence type="ECO:0000256" key="1">
    <source>
        <dbReference type="ARBA" id="ARBA00023015"/>
    </source>
</evidence>
<gene>
    <name evidence="5" type="ORF">I8J29_10265</name>
</gene>
<feature type="non-terminal residue" evidence="5">
    <location>
        <position position="1"/>
    </location>
</feature>
<evidence type="ECO:0000259" key="4">
    <source>
        <dbReference type="PROSITE" id="PS01124"/>
    </source>
</evidence>
<name>A0ABS3W8G7_9BACL</name>
<evidence type="ECO:0000313" key="6">
    <source>
        <dbReference type="Proteomes" id="UP000670947"/>
    </source>
</evidence>
<keyword evidence="1" id="KW-0805">Transcription regulation</keyword>
<dbReference type="Proteomes" id="UP000670947">
    <property type="component" value="Unassembled WGS sequence"/>
</dbReference>
<dbReference type="Gene3D" id="1.10.10.60">
    <property type="entry name" value="Homeodomain-like"/>
    <property type="match status" value="2"/>
</dbReference>
<dbReference type="EMBL" id="JAGGDJ010000004">
    <property type="protein sequence ID" value="MBO7744582.1"/>
    <property type="molecule type" value="Genomic_DNA"/>
</dbReference>
<dbReference type="InterPro" id="IPR009057">
    <property type="entry name" value="Homeodomain-like_sf"/>
</dbReference>